<dbReference type="EMBL" id="JAELUP010000103">
    <property type="protein sequence ID" value="MBJ6363697.1"/>
    <property type="molecule type" value="Genomic_DNA"/>
</dbReference>
<dbReference type="RefSeq" id="WP_199021222.1">
    <property type="nucleotide sequence ID" value="NZ_JAELUP010000103.1"/>
</dbReference>
<comment type="caution">
    <text evidence="2">The sequence shown here is derived from an EMBL/GenBank/DDBJ whole genome shotgun (WGS) entry which is preliminary data.</text>
</comment>
<feature type="transmembrane region" description="Helical" evidence="1">
    <location>
        <begin position="53"/>
        <end position="71"/>
    </location>
</feature>
<name>A0A934JAY0_9BACL</name>
<dbReference type="AlphaFoldDB" id="A0A934JAY0"/>
<organism evidence="2 3">
    <name type="scientific">Paenibacillus roseus</name>
    <dbReference type="NCBI Taxonomy" id="2798579"/>
    <lineage>
        <taxon>Bacteria</taxon>
        <taxon>Bacillati</taxon>
        <taxon>Bacillota</taxon>
        <taxon>Bacilli</taxon>
        <taxon>Bacillales</taxon>
        <taxon>Paenibacillaceae</taxon>
        <taxon>Paenibacillus</taxon>
    </lineage>
</organism>
<keyword evidence="1" id="KW-0812">Transmembrane</keyword>
<accession>A0A934JAY0</accession>
<sequence>MINNLTHSNRDNATEERNVKPLVFLMTVMAWLTLGIGVVLCLLNLHYFSDQNLQLMIGIGFLVGSVQIYVIRTAIHLVNNRASSSKKQT</sequence>
<reference evidence="2" key="1">
    <citation type="submission" date="2020-12" db="EMBL/GenBank/DDBJ databases">
        <authorList>
            <person name="Huq M.A."/>
        </authorList>
    </citation>
    <scope>NUCLEOTIDE SEQUENCE</scope>
    <source>
        <strain evidence="2">MAHUQ-46</strain>
    </source>
</reference>
<proteinExistence type="predicted"/>
<keyword evidence="3" id="KW-1185">Reference proteome</keyword>
<keyword evidence="1" id="KW-1133">Transmembrane helix</keyword>
<evidence type="ECO:0000256" key="1">
    <source>
        <dbReference type="SAM" id="Phobius"/>
    </source>
</evidence>
<evidence type="ECO:0000313" key="2">
    <source>
        <dbReference type="EMBL" id="MBJ6363697.1"/>
    </source>
</evidence>
<gene>
    <name evidence="2" type="ORF">JFN88_21020</name>
</gene>
<keyword evidence="1" id="KW-0472">Membrane</keyword>
<evidence type="ECO:0000313" key="3">
    <source>
        <dbReference type="Proteomes" id="UP000640274"/>
    </source>
</evidence>
<feature type="transmembrane region" description="Helical" evidence="1">
    <location>
        <begin position="21"/>
        <end position="47"/>
    </location>
</feature>
<protein>
    <submittedName>
        <fullName evidence="2">Uncharacterized protein</fullName>
    </submittedName>
</protein>
<dbReference type="Proteomes" id="UP000640274">
    <property type="component" value="Unassembled WGS sequence"/>
</dbReference>